<reference evidence="1 2" key="1">
    <citation type="submission" date="2019-04" db="EMBL/GenBank/DDBJ databases">
        <title>High contiguity whole genome sequence and gene annotation resource for two Venturia nashicola isolates.</title>
        <authorList>
            <person name="Prokchorchik M."/>
            <person name="Won K."/>
            <person name="Lee Y."/>
            <person name="Choi E.D."/>
            <person name="Segonzac C."/>
            <person name="Sohn K.H."/>
        </authorList>
    </citation>
    <scope>NUCLEOTIDE SEQUENCE [LARGE SCALE GENOMIC DNA]</scope>
    <source>
        <strain evidence="1 2">PRI2</strain>
    </source>
</reference>
<dbReference type="AlphaFoldDB" id="A0A4Z1PEE1"/>
<name>A0A4Z1PEE1_9PEZI</name>
<protein>
    <submittedName>
        <fullName evidence="1">Uncharacterized protein</fullName>
    </submittedName>
</protein>
<proteinExistence type="predicted"/>
<organism evidence="1 2">
    <name type="scientific">Venturia nashicola</name>
    <dbReference type="NCBI Taxonomy" id="86259"/>
    <lineage>
        <taxon>Eukaryota</taxon>
        <taxon>Fungi</taxon>
        <taxon>Dikarya</taxon>
        <taxon>Ascomycota</taxon>
        <taxon>Pezizomycotina</taxon>
        <taxon>Dothideomycetes</taxon>
        <taxon>Pleosporomycetidae</taxon>
        <taxon>Venturiales</taxon>
        <taxon>Venturiaceae</taxon>
        <taxon>Venturia</taxon>
    </lineage>
</organism>
<dbReference type="Proteomes" id="UP000298493">
    <property type="component" value="Unassembled WGS sequence"/>
</dbReference>
<sequence>MHFPKSKSTLIRDSFHRYPITLISELDLKILPHQKYPLTKLRQLPLFKSIRQPKQLRIPQCPLTNNKTLNLFMHQNLIHPILMQRKRKSIITIPIFILISPFLHNLNRRPHLSIPLVALRPKLFHAFQMKPPFLILLLLFPAFEDEFAAFHVASKGTSVSLVVPTFALCP</sequence>
<evidence type="ECO:0000313" key="1">
    <source>
        <dbReference type="EMBL" id="TID27871.1"/>
    </source>
</evidence>
<gene>
    <name evidence="1" type="ORF">E6O75_ATG00638</name>
</gene>
<accession>A0A4Z1PEE1</accession>
<comment type="caution">
    <text evidence="1">The sequence shown here is derived from an EMBL/GenBank/DDBJ whole genome shotgun (WGS) entry which is preliminary data.</text>
</comment>
<dbReference type="EMBL" id="SNSC02000001">
    <property type="protein sequence ID" value="TID27871.1"/>
    <property type="molecule type" value="Genomic_DNA"/>
</dbReference>
<keyword evidence="2" id="KW-1185">Reference proteome</keyword>
<evidence type="ECO:0000313" key="2">
    <source>
        <dbReference type="Proteomes" id="UP000298493"/>
    </source>
</evidence>